<proteinExistence type="predicted"/>
<feature type="chain" id="PRO_5027628917" evidence="4">
    <location>
        <begin position="19"/>
        <end position="274"/>
    </location>
</feature>
<evidence type="ECO:0000256" key="3">
    <source>
        <dbReference type="SAM" id="MobiDB-lite"/>
    </source>
</evidence>
<dbReference type="SUPFAM" id="SSF55797">
    <property type="entry name" value="PR-1-like"/>
    <property type="match status" value="1"/>
</dbReference>
<protein>
    <submittedName>
        <fullName evidence="7">Venom allergen 3</fullName>
    </submittedName>
</protein>
<dbReference type="InterPro" id="IPR014044">
    <property type="entry name" value="CAP_dom"/>
</dbReference>
<keyword evidence="2" id="KW-0964">Secreted</keyword>
<evidence type="ECO:0000313" key="7">
    <source>
        <dbReference type="RefSeq" id="XP_033163976.1"/>
    </source>
</evidence>
<evidence type="ECO:0000256" key="1">
    <source>
        <dbReference type="ARBA" id="ARBA00004613"/>
    </source>
</evidence>
<feature type="domain" description="SCP" evidence="5">
    <location>
        <begin position="79"/>
        <end position="233"/>
    </location>
</feature>
<dbReference type="FunFam" id="3.40.33.10:FF:000106">
    <property type="entry name" value="GM23776"/>
    <property type="match status" value="1"/>
</dbReference>
<dbReference type="RefSeq" id="XP_033163976.1">
    <property type="nucleotide sequence ID" value="XM_033308085.1"/>
</dbReference>
<reference evidence="7" key="1">
    <citation type="submission" date="2025-08" db="UniProtKB">
        <authorList>
            <consortium name="RefSeq"/>
        </authorList>
    </citation>
    <scope>IDENTIFICATION</scope>
    <source>
        <strain evidence="7">Mau12</strain>
        <tissue evidence="7">Whole Body</tissue>
    </source>
</reference>
<evidence type="ECO:0000313" key="6">
    <source>
        <dbReference type="Proteomes" id="UP000515162"/>
    </source>
</evidence>
<comment type="subcellular location">
    <subcellularLocation>
        <location evidence="1">Secreted</location>
    </subcellularLocation>
</comment>
<evidence type="ECO:0000256" key="4">
    <source>
        <dbReference type="SAM" id="SignalP"/>
    </source>
</evidence>
<name>A0A6P8KKQ8_DROMA</name>
<dbReference type="Gene3D" id="3.40.33.10">
    <property type="entry name" value="CAP"/>
    <property type="match status" value="1"/>
</dbReference>
<keyword evidence="6" id="KW-1185">Reference proteome</keyword>
<dbReference type="Proteomes" id="UP000515162">
    <property type="component" value="Chromosome 3R"/>
</dbReference>
<organism evidence="6 7">
    <name type="scientific">Drosophila mauritiana</name>
    <name type="common">Fruit fly</name>
    <dbReference type="NCBI Taxonomy" id="7226"/>
    <lineage>
        <taxon>Eukaryota</taxon>
        <taxon>Metazoa</taxon>
        <taxon>Ecdysozoa</taxon>
        <taxon>Arthropoda</taxon>
        <taxon>Hexapoda</taxon>
        <taxon>Insecta</taxon>
        <taxon>Pterygota</taxon>
        <taxon>Neoptera</taxon>
        <taxon>Endopterygota</taxon>
        <taxon>Diptera</taxon>
        <taxon>Brachycera</taxon>
        <taxon>Muscomorpha</taxon>
        <taxon>Ephydroidea</taxon>
        <taxon>Drosophilidae</taxon>
        <taxon>Drosophila</taxon>
        <taxon>Sophophora</taxon>
    </lineage>
</organism>
<feature type="region of interest" description="Disordered" evidence="3">
    <location>
        <begin position="251"/>
        <end position="274"/>
    </location>
</feature>
<gene>
    <name evidence="7" type="primary">LOC117143396</name>
</gene>
<sequence length="274" mass="31947">MNLLWAIVIVAELKCHTGHTVFRTRWPTYVQKKHYNIPVKPPDYCNAGICPANKRHITCGFKFWAPKCGRYHEGVRMSDYRYDIVRNVNSFRRKLEWGLGNLPRAVKFKNIKWDDELSVMAMRVSNQCLEHTFSPCVNTFLYKDVGESSDFVKVQNISKGFNVISFLNMWFDYHKMMKPSYVNYFPNVAPQDHLIIFANLIYEKNKKMGCGMVKSGQGRYLTCLFDKKIKPYEQLYTTRLKDPFRTNPKINETESLPLNSSSTEASVTLSTAYK</sequence>
<dbReference type="InterPro" id="IPR035940">
    <property type="entry name" value="CAP_sf"/>
</dbReference>
<dbReference type="GeneID" id="117143396"/>
<evidence type="ECO:0000256" key="2">
    <source>
        <dbReference type="ARBA" id="ARBA00022525"/>
    </source>
</evidence>
<dbReference type="AlphaFoldDB" id="A0A6P8KKQ8"/>
<dbReference type="GO" id="GO:0005576">
    <property type="term" value="C:extracellular region"/>
    <property type="evidence" value="ECO:0007669"/>
    <property type="project" value="UniProtKB-SubCell"/>
</dbReference>
<dbReference type="CDD" id="cd05380">
    <property type="entry name" value="CAP_euk"/>
    <property type="match status" value="1"/>
</dbReference>
<keyword evidence="4" id="KW-0732">Signal</keyword>
<accession>A0A6P8KKQ8</accession>
<dbReference type="SMART" id="SM00198">
    <property type="entry name" value="SCP"/>
    <property type="match status" value="1"/>
</dbReference>
<feature type="signal peptide" evidence="4">
    <location>
        <begin position="1"/>
        <end position="18"/>
    </location>
</feature>
<evidence type="ECO:0000259" key="5">
    <source>
        <dbReference type="SMART" id="SM00198"/>
    </source>
</evidence>
<dbReference type="Pfam" id="PF00188">
    <property type="entry name" value="CAP"/>
    <property type="match status" value="1"/>
</dbReference>